<dbReference type="InterPro" id="IPR014729">
    <property type="entry name" value="Rossmann-like_a/b/a_fold"/>
</dbReference>
<dbReference type="InterPro" id="IPR006016">
    <property type="entry name" value="UspA"/>
</dbReference>
<dbReference type="RefSeq" id="WP_270085842.1">
    <property type="nucleotide sequence ID" value="NZ_CP115300.1"/>
</dbReference>
<dbReference type="PANTHER" id="PTHR31964:SF113">
    <property type="entry name" value="USPA DOMAIN-CONTAINING PROTEIN"/>
    <property type="match status" value="1"/>
</dbReference>
<protein>
    <submittedName>
        <fullName evidence="3">Universal stress protein</fullName>
    </submittedName>
</protein>
<name>A0ABY7PEL4_9ACTN</name>
<evidence type="ECO:0000313" key="4">
    <source>
        <dbReference type="Proteomes" id="UP001212326"/>
    </source>
</evidence>
<reference evidence="3 4" key="1">
    <citation type="submission" date="2022-12" db="EMBL/GenBank/DDBJ databases">
        <authorList>
            <person name="Mo P."/>
        </authorList>
    </citation>
    <scope>NUCLEOTIDE SEQUENCE [LARGE SCALE GENOMIC DNA]</scope>
    <source>
        <strain evidence="3 4">HUAS 2-6</strain>
    </source>
</reference>
<dbReference type="Pfam" id="PF00582">
    <property type="entry name" value="Usp"/>
    <property type="match status" value="2"/>
</dbReference>
<evidence type="ECO:0000256" key="1">
    <source>
        <dbReference type="ARBA" id="ARBA00008791"/>
    </source>
</evidence>
<dbReference type="Proteomes" id="UP001212326">
    <property type="component" value="Chromosome"/>
</dbReference>
<feature type="domain" description="UspA" evidence="2">
    <location>
        <begin position="5"/>
        <end position="122"/>
    </location>
</feature>
<feature type="domain" description="UspA" evidence="2">
    <location>
        <begin position="134"/>
        <end position="270"/>
    </location>
</feature>
<sequence length="272" mass="28062">MAIPLVVGVDGSEGSLEAVDWAAAEAARHGVPLRLLHAAAGERMASAVLSDASARARKAAPSVPLSGEVAHADAASALVGIGRNAFALVLGSRGFGGLDGMLLGSVSLAVAARADCPVVVVRGTEEHREARFGSVVVGVKDGEGSGTAVEFAFREARVRRCGLVAVHAWSAPSGACATPRAPSWFLDAHRRPPAQVLDDALCDPVTRYDDAAVSRRLIEEPARPALLEAAAMADLLVVGARRRLGHPGLQLGLVNHALLHHAPCPVAVVPQR</sequence>
<gene>
    <name evidence="3" type="ORF">O1G22_40310</name>
</gene>
<organism evidence="3 4">
    <name type="scientific">Streptomyces camelliae</name>
    <dbReference type="NCBI Taxonomy" id="3004093"/>
    <lineage>
        <taxon>Bacteria</taxon>
        <taxon>Bacillati</taxon>
        <taxon>Actinomycetota</taxon>
        <taxon>Actinomycetes</taxon>
        <taxon>Kitasatosporales</taxon>
        <taxon>Streptomycetaceae</taxon>
        <taxon>Streptomyces</taxon>
    </lineage>
</organism>
<dbReference type="SUPFAM" id="SSF52402">
    <property type="entry name" value="Adenine nucleotide alpha hydrolases-like"/>
    <property type="match status" value="2"/>
</dbReference>
<dbReference type="InterPro" id="IPR006015">
    <property type="entry name" value="Universal_stress_UspA"/>
</dbReference>
<dbReference type="EMBL" id="CP115300">
    <property type="protein sequence ID" value="WBO68610.1"/>
    <property type="molecule type" value="Genomic_DNA"/>
</dbReference>
<comment type="similarity">
    <text evidence="1">Belongs to the universal stress protein A family.</text>
</comment>
<evidence type="ECO:0000259" key="2">
    <source>
        <dbReference type="Pfam" id="PF00582"/>
    </source>
</evidence>
<dbReference type="PANTHER" id="PTHR31964">
    <property type="entry name" value="ADENINE NUCLEOTIDE ALPHA HYDROLASES-LIKE SUPERFAMILY PROTEIN"/>
    <property type="match status" value="1"/>
</dbReference>
<evidence type="ECO:0000313" key="3">
    <source>
        <dbReference type="EMBL" id="WBO68610.1"/>
    </source>
</evidence>
<accession>A0ABY7PEL4</accession>
<dbReference type="Gene3D" id="3.40.50.620">
    <property type="entry name" value="HUPs"/>
    <property type="match status" value="2"/>
</dbReference>
<proteinExistence type="inferred from homology"/>
<dbReference type="PRINTS" id="PR01438">
    <property type="entry name" value="UNVRSLSTRESS"/>
</dbReference>
<keyword evidence="4" id="KW-1185">Reference proteome</keyword>